<keyword evidence="2" id="KW-1185">Reference proteome</keyword>
<protein>
    <submittedName>
        <fullName evidence="1">Nitrogen fixation protein NifQ</fullName>
    </submittedName>
</protein>
<reference evidence="1 2" key="1">
    <citation type="submission" date="2024-07" db="EMBL/GenBank/DDBJ databases">
        <title>A survey of Mimosa microsymbionts across Brazilian biomes reveals a high diversity of Paraburkholderia nodulating endemic species, but also that Cupriavidus is common as a symbiont of widespread species.</title>
        <authorList>
            <person name="Rouws L."/>
            <person name="Barauna A."/>
            <person name="Beukes C."/>
            <person name="Rouws J.R.C."/>
            <person name="De Faria S.M."/>
            <person name="Gross E."/>
            <person name="Bueno Dos Reis Junior F."/>
            <person name="Simon M.F."/>
            <person name="Maluk M."/>
            <person name="Odee D.W."/>
            <person name="Kenicer G."/>
            <person name="Young J.P.W."/>
            <person name="Reis V.M."/>
            <person name="Zilli J."/>
            <person name="James E.K."/>
        </authorList>
    </citation>
    <scope>NUCLEOTIDE SEQUENCE [LARGE SCALE GENOMIC DNA]</scope>
    <source>
        <strain evidence="1 2">BR14375</strain>
    </source>
</reference>
<evidence type="ECO:0000313" key="2">
    <source>
        <dbReference type="Proteomes" id="UP001558535"/>
    </source>
</evidence>
<dbReference type="Pfam" id="PF04891">
    <property type="entry name" value="NifQ"/>
    <property type="match status" value="1"/>
</dbReference>
<dbReference type="Proteomes" id="UP001558535">
    <property type="component" value="Unassembled WGS sequence"/>
</dbReference>
<name>A0ABV3WM25_9BURK</name>
<organism evidence="1 2">
    <name type="scientific">Paraburkholderia phenoliruptrix</name>
    <dbReference type="NCBI Taxonomy" id="252970"/>
    <lineage>
        <taxon>Bacteria</taxon>
        <taxon>Pseudomonadati</taxon>
        <taxon>Pseudomonadota</taxon>
        <taxon>Betaproteobacteria</taxon>
        <taxon>Burkholderiales</taxon>
        <taxon>Burkholderiaceae</taxon>
        <taxon>Paraburkholderia</taxon>
    </lineage>
</organism>
<sequence>MDYHTTLMRHAAEPNDVTLLALAGVLSAAFDEDGVETLPIPGLGADETYGLLARWFPGADSSMKLSFRTPAGTSQRGSRYDDVDILVRLFKESVAPGAGTSAEVNCVAHALARACARSQHLWQELRLPSRSELSELLAYWFPKLAEKNVHGMRWKKFIYRQLCEREALAVCQASSCGECAEFASCFGPE</sequence>
<dbReference type="EMBL" id="JBFPKE010000021">
    <property type="protein sequence ID" value="MEX3753981.1"/>
    <property type="molecule type" value="Genomic_DNA"/>
</dbReference>
<proteinExistence type="predicted"/>
<evidence type="ECO:0000313" key="1">
    <source>
        <dbReference type="EMBL" id="MEX3753981.1"/>
    </source>
</evidence>
<accession>A0ABV3WM25</accession>
<gene>
    <name evidence="1" type="ORF">AB3X84_28800</name>
</gene>
<comment type="caution">
    <text evidence="1">The sequence shown here is derived from an EMBL/GenBank/DDBJ whole genome shotgun (WGS) entry which is preliminary data.</text>
</comment>
<dbReference type="RefSeq" id="WP_368580698.1">
    <property type="nucleotide sequence ID" value="NZ_JBFPKB010000024.1"/>
</dbReference>
<dbReference type="InterPro" id="IPR006975">
    <property type="entry name" value="NifQ"/>
</dbReference>